<evidence type="ECO:0000313" key="10">
    <source>
        <dbReference type="Proteomes" id="UP000756346"/>
    </source>
</evidence>
<dbReference type="Proteomes" id="UP000756346">
    <property type="component" value="Unassembled WGS sequence"/>
</dbReference>
<evidence type="ECO:0000256" key="4">
    <source>
        <dbReference type="ARBA" id="ARBA00022723"/>
    </source>
</evidence>
<dbReference type="Pfam" id="PF00067">
    <property type="entry name" value="p450"/>
    <property type="match status" value="1"/>
</dbReference>
<dbReference type="InterPro" id="IPR002401">
    <property type="entry name" value="Cyt_P450_E_grp-I"/>
</dbReference>
<dbReference type="GO" id="GO:0020037">
    <property type="term" value="F:heme binding"/>
    <property type="evidence" value="ECO:0007669"/>
    <property type="project" value="InterPro"/>
</dbReference>
<feature type="compositionally biased region" description="Polar residues" evidence="8">
    <location>
        <begin position="306"/>
        <end position="315"/>
    </location>
</feature>
<evidence type="ECO:0000256" key="6">
    <source>
        <dbReference type="PIRSR" id="PIRSR602401-1"/>
    </source>
</evidence>
<feature type="region of interest" description="Disordered" evidence="8">
    <location>
        <begin position="511"/>
        <end position="538"/>
    </location>
</feature>
<dbReference type="PRINTS" id="PR00463">
    <property type="entry name" value="EP450I"/>
</dbReference>
<dbReference type="SUPFAM" id="SSF48264">
    <property type="entry name" value="Cytochrome P450"/>
    <property type="match status" value="1"/>
</dbReference>
<feature type="binding site" description="axial binding residue" evidence="6">
    <location>
        <position position="555"/>
    </location>
    <ligand>
        <name>heme</name>
        <dbReference type="ChEBI" id="CHEBI:30413"/>
    </ligand>
    <ligandPart>
        <name>Fe</name>
        <dbReference type="ChEBI" id="CHEBI:18248"/>
    </ligandPart>
</feature>
<feature type="region of interest" description="Disordered" evidence="8">
    <location>
        <begin position="294"/>
        <end position="315"/>
    </location>
</feature>
<dbReference type="GO" id="GO:0016705">
    <property type="term" value="F:oxidoreductase activity, acting on paired donors, with incorporation or reduction of molecular oxygen"/>
    <property type="evidence" value="ECO:0007669"/>
    <property type="project" value="InterPro"/>
</dbReference>
<evidence type="ECO:0000256" key="3">
    <source>
        <dbReference type="ARBA" id="ARBA00022617"/>
    </source>
</evidence>
<comment type="caution">
    <text evidence="9">The sequence shown here is derived from an EMBL/GenBank/DDBJ whole genome shotgun (WGS) entry which is preliminary data.</text>
</comment>
<comment type="similarity">
    <text evidence="2 7">Belongs to the cytochrome P450 family.</text>
</comment>
<name>A0A9P8XUE5_9PEZI</name>
<dbReference type="InterPro" id="IPR050121">
    <property type="entry name" value="Cytochrome_P450_monoxygenase"/>
</dbReference>
<dbReference type="InterPro" id="IPR001128">
    <property type="entry name" value="Cyt_P450"/>
</dbReference>
<dbReference type="OrthoDB" id="1470350at2759"/>
<protein>
    <submittedName>
        <fullName evidence="9">Cytochrome P450</fullName>
    </submittedName>
</protein>
<evidence type="ECO:0000256" key="8">
    <source>
        <dbReference type="SAM" id="MobiDB-lite"/>
    </source>
</evidence>
<gene>
    <name evidence="9" type="ORF">B0I36DRAFT_435469</name>
</gene>
<keyword evidence="3 6" id="KW-0349">Heme</keyword>
<accession>A0A9P8XUE5</accession>
<dbReference type="GO" id="GO:0005506">
    <property type="term" value="F:iron ion binding"/>
    <property type="evidence" value="ECO:0007669"/>
    <property type="project" value="InterPro"/>
</dbReference>
<reference evidence="9" key="1">
    <citation type="journal article" date="2021" name="Nat. Commun.">
        <title>Genetic determinants of endophytism in the Arabidopsis root mycobiome.</title>
        <authorList>
            <person name="Mesny F."/>
            <person name="Miyauchi S."/>
            <person name="Thiergart T."/>
            <person name="Pickel B."/>
            <person name="Atanasova L."/>
            <person name="Karlsson M."/>
            <person name="Huettel B."/>
            <person name="Barry K.W."/>
            <person name="Haridas S."/>
            <person name="Chen C."/>
            <person name="Bauer D."/>
            <person name="Andreopoulos W."/>
            <person name="Pangilinan J."/>
            <person name="LaButti K."/>
            <person name="Riley R."/>
            <person name="Lipzen A."/>
            <person name="Clum A."/>
            <person name="Drula E."/>
            <person name="Henrissat B."/>
            <person name="Kohler A."/>
            <person name="Grigoriev I.V."/>
            <person name="Martin F.M."/>
            <person name="Hacquard S."/>
        </authorList>
    </citation>
    <scope>NUCLEOTIDE SEQUENCE</scope>
    <source>
        <strain evidence="9">MPI-CAGE-CH-0230</strain>
    </source>
</reference>
<dbReference type="AlphaFoldDB" id="A0A9P8XUE5"/>
<evidence type="ECO:0000313" key="9">
    <source>
        <dbReference type="EMBL" id="KAH7018085.1"/>
    </source>
</evidence>
<evidence type="ECO:0000256" key="7">
    <source>
        <dbReference type="RuleBase" id="RU000461"/>
    </source>
</evidence>
<keyword evidence="4 6" id="KW-0479">Metal-binding</keyword>
<keyword evidence="10" id="KW-1185">Reference proteome</keyword>
<keyword evidence="7" id="KW-0560">Oxidoreductase</keyword>
<dbReference type="GeneID" id="70192315"/>
<organism evidence="9 10">
    <name type="scientific">Microdochium trichocladiopsis</name>
    <dbReference type="NCBI Taxonomy" id="1682393"/>
    <lineage>
        <taxon>Eukaryota</taxon>
        <taxon>Fungi</taxon>
        <taxon>Dikarya</taxon>
        <taxon>Ascomycota</taxon>
        <taxon>Pezizomycotina</taxon>
        <taxon>Sordariomycetes</taxon>
        <taxon>Xylariomycetidae</taxon>
        <taxon>Xylariales</taxon>
        <taxon>Microdochiaceae</taxon>
        <taxon>Microdochium</taxon>
    </lineage>
</organism>
<comment type="cofactor">
    <cofactor evidence="1 6">
        <name>heme</name>
        <dbReference type="ChEBI" id="CHEBI:30413"/>
    </cofactor>
</comment>
<sequence>MGLLLAVFGGLSLLWAVVELRALHRNYQAARLMGLPMVVVPYDPDGFLFGVLSEPLKPLLRRLLPPRARQAFDLTLWGWEWHDKGAAHERLGPAFVIVTTALNRLVTADPVMATAIMQRRRDFVHPKVTTQVMGLLGHNLITAADEDWSRQRRIIAPALNERISAGVWAESMEQAEGLVDSLLAPTTSYSSPGGSAASTDTVPGLREIAINVLKRVGYGRPAPYVLPRESESTPAPYADMSYVEAIALSSEMLLVAAFVPAAILRLPIMPRYVRRLGVALARLPKLTNDMLEQERLSSKSTKLRSDNASTESTSGPHTIMRTLLRLSDEAKEQDDGESATTINNKVGDRSQYLTEDEIAGNLFIFTAAGFDTTSNTLGYAVTLLAAYPQWQTWIQAEIDSVLYNGRRSEKGSSGSRPDYAGAFPRLVRCQAIMLETLRIFPVVTMLMRSTTVPQTIPCSPTSATESTKLPTLSIPAPCAVYVNTVALHTSRATWGEEDAMDFNPARWVKPATGTRESAETVEAEDAAPETLISSSGAGGVTPGSFLGWSSGPRKCPGQKMSQVEFVAVIATLFGRCRVEPDIGSDPAGSDEKTREESLCAARQRLLDVAQDSGILFTLAMNKPRDVRLRWTPRQQ</sequence>
<dbReference type="EMBL" id="JAGTJQ010000011">
    <property type="protein sequence ID" value="KAH7018085.1"/>
    <property type="molecule type" value="Genomic_DNA"/>
</dbReference>
<evidence type="ECO:0000256" key="2">
    <source>
        <dbReference type="ARBA" id="ARBA00010617"/>
    </source>
</evidence>
<evidence type="ECO:0000256" key="5">
    <source>
        <dbReference type="ARBA" id="ARBA00023004"/>
    </source>
</evidence>
<dbReference type="InterPro" id="IPR036396">
    <property type="entry name" value="Cyt_P450_sf"/>
</dbReference>
<proteinExistence type="inferred from homology"/>
<dbReference type="RefSeq" id="XP_046006352.1">
    <property type="nucleotide sequence ID" value="XM_046162769.1"/>
</dbReference>
<dbReference type="GO" id="GO:0004497">
    <property type="term" value="F:monooxygenase activity"/>
    <property type="evidence" value="ECO:0007669"/>
    <property type="project" value="UniProtKB-KW"/>
</dbReference>
<keyword evidence="7" id="KW-0503">Monooxygenase</keyword>
<dbReference type="PROSITE" id="PS00086">
    <property type="entry name" value="CYTOCHROME_P450"/>
    <property type="match status" value="1"/>
</dbReference>
<dbReference type="Gene3D" id="1.10.630.10">
    <property type="entry name" value="Cytochrome P450"/>
    <property type="match status" value="1"/>
</dbReference>
<dbReference type="PANTHER" id="PTHR24305">
    <property type="entry name" value="CYTOCHROME P450"/>
    <property type="match status" value="1"/>
</dbReference>
<evidence type="ECO:0000256" key="1">
    <source>
        <dbReference type="ARBA" id="ARBA00001971"/>
    </source>
</evidence>
<dbReference type="PANTHER" id="PTHR24305:SF166">
    <property type="entry name" value="CYTOCHROME P450 12A4, MITOCHONDRIAL-RELATED"/>
    <property type="match status" value="1"/>
</dbReference>
<dbReference type="PRINTS" id="PR00385">
    <property type="entry name" value="P450"/>
</dbReference>
<keyword evidence="5 6" id="KW-0408">Iron</keyword>
<dbReference type="InterPro" id="IPR017972">
    <property type="entry name" value="Cyt_P450_CS"/>
</dbReference>